<dbReference type="InterPro" id="IPR002298">
    <property type="entry name" value="DNA_polymerase_A"/>
</dbReference>
<keyword evidence="1" id="KW-0235">DNA replication</keyword>
<dbReference type="InterPro" id="IPR043502">
    <property type="entry name" value="DNA/RNA_pol_sf"/>
</dbReference>
<name>A0A0F9GCB2_9ZZZZ</name>
<reference evidence="4" key="1">
    <citation type="journal article" date="2015" name="Nature">
        <title>Complex archaea that bridge the gap between prokaryotes and eukaryotes.</title>
        <authorList>
            <person name="Spang A."/>
            <person name="Saw J.H."/>
            <person name="Jorgensen S.L."/>
            <person name="Zaremba-Niedzwiedzka K."/>
            <person name="Martijn J."/>
            <person name="Lind A.E."/>
            <person name="van Eijk R."/>
            <person name="Schleper C."/>
            <person name="Guy L."/>
            <person name="Ettema T.J."/>
        </authorList>
    </citation>
    <scope>NUCLEOTIDE SEQUENCE</scope>
</reference>
<dbReference type="GO" id="GO:0003887">
    <property type="term" value="F:DNA-directed DNA polymerase activity"/>
    <property type="evidence" value="ECO:0007669"/>
    <property type="project" value="InterPro"/>
</dbReference>
<feature type="compositionally biased region" description="Polar residues" evidence="2">
    <location>
        <begin position="120"/>
        <end position="135"/>
    </location>
</feature>
<evidence type="ECO:0000256" key="1">
    <source>
        <dbReference type="ARBA" id="ARBA00022705"/>
    </source>
</evidence>
<feature type="domain" description="DNA-directed DNA polymerase family A palm" evidence="3">
    <location>
        <begin position="147"/>
        <end position="329"/>
    </location>
</feature>
<proteinExistence type="predicted"/>
<dbReference type="GO" id="GO:0003677">
    <property type="term" value="F:DNA binding"/>
    <property type="evidence" value="ECO:0007669"/>
    <property type="project" value="InterPro"/>
</dbReference>
<dbReference type="GO" id="GO:0006302">
    <property type="term" value="P:double-strand break repair"/>
    <property type="evidence" value="ECO:0007669"/>
    <property type="project" value="TreeGrafter"/>
</dbReference>
<dbReference type="Pfam" id="PF00476">
    <property type="entry name" value="DNA_pol_A"/>
    <property type="match status" value="1"/>
</dbReference>
<dbReference type="InterPro" id="IPR001098">
    <property type="entry name" value="DNA-dir_DNA_pol_A_palm_dom"/>
</dbReference>
<dbReference type="GO" id="GO:0006261">
    <property type="term" value="P:DNA-templated DNA replication"/>
    <property type="evidence" value="ECO:0007669"/>
    <property type="project" value="InterPro"/>
</dbReference>
<dbReference type="Gene3D" id="1.10.150.20">
    <property type="entry name" value="5' to 3' exonuclease, C-terminal subdomain"/>
    <property type="match status" value="1"/>
</dbReference>
<protein>
    <recommendedName>
        <fullName evidence="3">DNA-directed DNA polymerase family A palm domain-containing protein</fullName>
    </recommendedName>
</protein>
<dbReference type="Gene3D" id="1.20.1060.10">
    <property type="entry name" value="Taq DNA Polymerase, Chain T, domain 4"/>
    <property type="match status" value="1"/>
</dbReference>
<comment type="caution">
    <text evidence="4">The sequence shown here is derived from an EMBL/GenBank/DDBJ whole genome shotgun (WGS) entry which is preliminary data.</text>
</comment>
<evidence type="ECO:0000313" key="4">
    <source>
        <dbReference type="EMBL" id="KKL88181.1"/>
    </source>
</evidence>
<dbReference type="Gene3D" id="3.30.70.370">
    <property type="match status" value="1"/>
</dbReference>
<dbReference type="SUPFAM" id="SSF56672">
    <property type="entry name" value="DNA/RNA polymerases"/>
    <property type="match status" value="1"/>
</dbReference>
<dbReference type="EMBL" id="LAZR01020639">
    <property type="protein sequence ID" value="KKL88181.1"/>
    <property type="molecule type" value="Genomic_DNA"/>
</dbReference>
<sequence length="381" mass="43756">KRLIQMSYRGIRLDQDRVTAIDRELESNLLLFNNIARRHGFNPYSPKQVAQILNHRGYFLPTNRNGAPSTTEENLREIPDALAQLTIVCRKYNKLHSTYIHKWKDKERAYTHYRMDAATGRTSSSNDNLQNTPTGQRGGDIVPKAGSVRSVFIPDTEYGTHWDLKQIELRVLAYLSGDKVLQALLNDPTRDFHAETQKLYGIFSRVQTKNINYGITYNGSDYEIAIGAGITDLDVVRRARYLFAKTFPVCWDYMQRQQADALRDMQVTTMFGRVLRIDQGRGNLSDKHIRNCGINWPIQGTAAEVFQRIALAVEADIPHENWLNQTHDDFWNNGVWKLSKELEHILPFWTPIELEHVTRFSGELAPCCSLAKELSKECVNA</sequence>
<evidence type="ECO:0000259" key="3">
    <source>
        <dbReference type="SMART" id="SM00482"/>
    </source>
</evidence>
<dbReference type="PRINTS" id="PR00868">
    <property type="entry name" value="DNAPOLI"/>
</dbReference>
<dbReference type="PANTHER" id="PTHR10133:SF27">
    <property type="entry name" value="DNA POLYMERASE NU"/>
    <property type="match status" value="1"/>
</dbReference>
<dbReference type="PANTHER" id="PTHR10133">
    <property type="entry name" value="DNA POLYMERASE I"/>
    <property type="match status" value="1"/>
</dbReference>
<dbReference type="AlphaFoldDB" id="A0A0F9GCB2"/>
<organism evidence="4">
    <name type="scientific">marine sediment metagenome</name>
    <dbReference type="NCBI Taxonomy" id="412755"/>
    <lineage>
        <taxon>unclassified sequences</taxon>
        <taxon>metagenomes</taxon>
        <taxon>ecological metagenomes</taxon>
    </lineage>
</organism>
<feature type="region of interest" description="Disordered" evidence="2">
    <location>
        <begin position="119"/>
        <end position="140"/>
    </location>
</feature>
<evidence type="ECO:0000256" key="2">
    <source>
        <dbReference type="SAM" id="MobiDB-lite"/>
    </source>
</evidence>
<accession>A0A0F9GCB2</accession>
<feature type="non-terminal residue" evidence="4">
    <location>
        <position position="1"/>
    </location>
</feature>
<dbReference type="SMART" id="SM00482">
    <property type="entry name" value="POLAc"/>
    <property type="match status" value="1"/>
</dbReference>
<gene>
    <name evidence="4" type="ORF">LCGC14_1927310</name>
</gene>